<comment type="caution">
    <text evidence="5">The sequence shown here is derived from an EMBL/GenBank/DDBJ whole genome shotgun (WGS) entry which is preliminary data.</text>
</comment>
<evidence type="ECO:0000313" key="6">
    <source>
        <dbReference type="Proteomes" id="UP000178091"/>
    </source>
</evidence>
<feature type="domain" description="HIT" evidence="4">
    <location>
        <begin position="5"/>
        <end position="108"/>
    </location>
</feature>
<name>A0A1F4XTH3_9BACT</name>
<evidence type="ECO:0000256" key="3">
    <source>
        <dbReference type="PROSITE-ProRule" id="PRU00464"/>
    </source>
</evidence>
<dbReference type="GO" id="GO:0009117">
    <property type="term" value="P:nucleotide metabolic process"/>
    <property type="evidence" value="ECO:0007669"/>
    <property type="project" value="TreeGrafter"/>
</dbReference>
<organism evidence="5 6">
    <name type="scientific">Candidatus Adlerbacteria bacterium RIFCSPHIGHO2_12_FULL_53_18</name>
    <dbReference type="NCBI Taxonomy" id="1797242"/>
    <lineage>
        <taxon>Bacteria</taxon>
        <taxon>Candidatus Adleribacteriota</taxon>
    </lineage>
</organism>
<dbReference type="PANTHER" id="PTHR46648">
    <property type="entry name" value="HIT FAMILY PROTEIN 1"/>
    <property type="match status" value="1"/>
</dbReference>
<reference evidence="5 6" key="1">
    <citation type="journal article" date="2016" name="Nat. Commun.">
        <title>Thousands of microbial genomes shed light on interconnected biogeochemical processes in an aquifer system.</title>
        <authorList>
            <person name="Anantharaman K."/>
            <person name="Brown C.T."/>
            <person name="Hug L.A."/>
            <person name="Sharon I."/>
            <person name="Castelle C.J."/>
            <person name="Probst A.J."/>
            <person name="Thomas B.C."/>
            <person name="Singh A."/>
            <person name="Wilkins M.J."/>
            <person name="Karaoz U."/>
            <person name="Brodie E.L."/>
            <person name="Williams K.H."/>
            <person name="Hubbard S.S."/>
            <person name="Banfield J.F."/>
        </authorList>
    </citation>
    <scope>NUCLEOTIDE SEQUENCE [LARGE SCALE GENOMIC DNA]</scope>
</reference>
<proteinExistence type="predicted"/>
<dbReference type="SUPFAM" id="SSF54197">
    <property type="entry name" value="HIT-like"/>
    <property type="match status" value="1"/>
</dbReference>
<gene>
    <name evidence="5" type="ORF">A3F55_01340</name>
</gene>
<dbReference type="Gene3D" id="3.30.428.10">
    <property type="entry name" value="HIT-like"/>
    <property type="match status" value="1"/>
</dbReference>
<feature type="active site" description="Tele-AMP-histidine intermediate" evidence="1">
    <location>
        <position position="94"/>
    </location>
</feature>
<dbReference type="InterPro" id="IPR036265">
    <property type="entry name" value="HIT-like_sf"/>
</dbReference>
<feature type="short sequence motif" description="Histidine triad motif" evidence="2 3">
    <location>
        <begin position="92"/>
        <end position="96"/>
    </location>
</feature>
<accession>A0A1F4XTH3</accession>
<dbReference type="InterPro" id="IPR001310">
    <property type="entry name" value="Histidine_triad_HIT"/>
</dbReference>
<dbReference type="PANTHER" id="PTHR46648:SF1">
    <property type="entry name" value="ADENOSINE 5'-MONOPHOSPHORAMIDASE HNT1"/>
    <property type="match status" value="1"/>
</dbReference>
<dbReference type="EMBL" id="MEWW01000006">
    <property type="protein sequence ID" value="OGC85012.1"/>
    <property type="molecule type" value="Genomic_DNA"/>
</dbReference>
<dbReference type="PRINTS" id="PR00332">
    <property type="entry name" value="HISTRIAD"/>
</dbReference>
<evidence type="ECO:0000313" key="5">
    <source>
        <dbReference type="EMBL" id="OGC85012.1"/>
    </source>
</evidence>
<evidence type="ECO:0000259" key="4">
    <source>
        <dbReference type="PROSITE" id="PS51084"/>
    </source>
</evidence>
<sequence>MDDCIFCKIAKGEIPSDKVYEDDEVLAFLDISPKVPGHTLLIPKQHYPWFEDLPDELLDKVFRAAKRIAKDMKKDSSVGYVQVSVVGKDVPHAHVHLLPQKGISKASAL</sequence>
<dbReference type="GO" id="GO:0003824">
    <property type="term" value="F:catalytic activity"/>
    <property type="evidence" value="ECO:0007669"/>
    <property type="project" value="InterPro"/>
</dbReference>
<dbReference type="Pfam" id="PF01230">
    <property type="entry name" value="HIT"/>
    <property type="match status" value="1"/>
</dbReference>
<protein>
    <recommendedName>
        <fullName evidence="4">HIT domain-containing protein</fullName>
    </recommendedName>
</protein>
<evidence type="ECO:0000256" key="1">
    <source>
        <dbReference type="PIRSR" id="PIRSR601310-1"/>
    </source>
</evidence>
<evidence type="ECO:0000256" key="2">
    <source>
        <dbReference type="PIRSR" id="PIRSR601310-3"/>
    </source>
</evidence>
<dbReference type="Proteomes" id="UP000178091">
    <property type="component" value="Unassembled WGS sequence"/>
</dbReference>
<dbReference type="AlphaFoldDB" id="A0A1F4XTH3"/>
<dbReference type="InterPro" id="IPR011146">
    <property type="entry name" value="HIT-like"/>
</dbReference>
<dbReference type="PROSITE" id="PS51084">
    <property type="entry name" value="HIT_2"/>
    <property type="match status" value="1"/>
</dbReference>